<evidence type="ECO:0000256" key="7">
    <source>
        <dbReference type="ARBA" id="ARBA00031257"/>
    </source>
</evidence>
<dbReference type="AlphaFoldDB" id="A0A8A3NXD6"/>
<keyword evidence="4 8" id="KW-0805">Transcription regulation</keyword>
<keyword evidence="5 8" id="KW-0804">Transcription</keyword>
<dbReference type="GO" id="GO:0016592">
    <property type="term" value="C:mediator complex"/>
    <property type="evidence" value="ECO:0007669"/>
    <property type="project" value="InterPro"/>
</dbReference>
<feature type="compositionally biased region" description="Polar residues" evidence="9">
    <location>
        <begin position="168"/>
        <end position="177"/>
    </location>
</feature>
<feature type="compositionally biased region" description="Basic and acidic residues" evidence="9">
    <location>
        <begin position="125"/>
        <end position="134"/>
    </location>
</feature>
<name>A0A8A3NXD6_9HELO</name>
<sequence length="306" mass="33657">MDKVIDARFDRIEKALANLIASVSKYNPVPALAQDLVLADQELNDGLSLVNQHQQNTHKLTTLHATSAALDAQICESLILLASTRSELLNTPSSEYPEIRNPVEYEELIGYARRISKFTVPPDARPSKPDELSPKQDGAATNGSTTPSVTMTGNGANGNAMDVDVPSVTPNGSNTLTPGQDPASQQPSQSQTILDAETMRILNMGFGDRPFVPWAREDDIRIGALASIQALVDNGIDPEGWDPELEEQKKREKAEEIEREEEAERVKEEERRRLEMERRNNAVSGGHGGADKPKVFQLDDFDDDDD</sequence>
<feature type="compositionally biased region" description="Basic and acidic residues" evidence="9">
    <location>
        <begin position="246"/>
        <end position="280"/>
    </location>
</feature>
<protein>
    <recommendedName>
        <fullName evidence="3 8">Mediator of RNA polymerase II transcription subunit 4</fullName>
    </recommendedName>
    <alternativeName>
        <fullName evidence="7 8">Mediator complex subunit 4</fullName>
    </alternativeName>
</protein>
<proteinExistence type="inferred from homology"/>
<dbReference type="GO" id="GO:0006357">
    <property type="term" value="P:regulation of transcription by RNA polymerase II"/>
    <property type="evidence" value="ECO:0007669"/>
    <property type="project" value="InterPro"/>
</dbReference>
<evidence type="ECO:0000256" key="1">
    <source>
        <dbReference type="ARBA" id="ARBA00004123"/>
    </source>
</evidence>
<evidence type="ECO:0000256" key="4">
    <source>
        <dbReference type="ARBA" id="ARBA00023015"/>
    </source>
</evidence>
<evidence type="ECO:0000256" key="8">
    <source>
        <dbReference type="RuleBase" id="RU364141"/>
    </source>
</evidence>
<comment type="similarity">
    <text evidence="2 8">Belongs to the Mediator complex subunit 4 family.</text>
</comment>
<reference evidence="10" key="1">
    <citation type="submission" date="2020-10" db="EMBL/GenBank/DDBJ databases">
        <title>Genome Sequence of Monilinia vaccinii-corymbosi Sheds Light on Mummy Berry Disease Infection of Blueberry and Mating Type.</title>
        <authorList>
            <person name="Yow A.G."/>
            <person name="Zhang Y."/>
            <person name="Bansal K."/>
            <person name="Eacker S.M."/>
            <person name="Sullivan S."/>
            <person name="Liachko I."/>
            <person name="Cubeta M.A."/>
            <person name="Rollins J.A."/>
            <person name="Ashrafi H."/>
        </authorList>
    </citation>
    <scope>NUCLEOTIDE SEQUENCE</scope>
    <source>
        <strain evidence="10">RL-1</strain>
    </source>
</reference>
<comment type="subunit">
    <text evidence="8">Component of the Mediator complex.</text>
</comment>
<dbReference type="Pfam" id="PF10018">
    <property type="entry name" value="Med4"/>
    <property type="match status" value="1"/>
</dbReference>
<comment type="subcellular location">
    <subcellularLocation>
        <location evidence="1 8">Nucleus</location>
    </subcellularLocation>
</comment>
<dbReference type="OrthoDB" id="1929813at2759"/>
<keyword evidence="6 8" id="KW-0539">Nucleus</keyword>
<evidence type="ECO:0000313" key="11">
    <source>
        <dbReference type="Proteomes" id="UP000672032"/>
    </source>
</evidence>
<gene>
    <name evidence="8" type="primary">MED4</name>
    <name evidence="10" type="ORF">DSL72_003653</name>
</gene>
<dbReference type="GO" id="GO:0003712">
    <property type="term" value="F:transcription coregulator activity"/>
    <property type="evidence" value="ECO:0007669"/>
    <property type="project" value="InterPro"/>
</dbReference>
<keyword evidence="8" id="KW-0010">Activator</keyword>
<dbReference type="EMBL" id="CP063405">
    <property type="protein sequence ID" value="QSZ29142.1"/>
    <property type="molecule type" value="Genomic_DNA"/>
</dbReference>
<feature type="region of interest" description="Disordered" evidence="9">
    <location>
        <begin position="236"/>
        <end position="306"/>
    </location>
</feature>
<evidence type="ECO:0000313" key="10">
    <source>
        <dbReference type="EMBL" id="QSZ29142.1"/>
    </source>
</evidence>
<organism evidence="10 11">
    <name type="scientific">Monilinia vaccinii-corymbosi</name>
    <dbReference type="NCBI Taxonomy" id="61207"/>
    <lineage>
        <taxon>Eukaryota</taxon>
        <taxon>Fungi</taxon>
        <taxon>Dikarya</taxon>
        <taxon>Ascomycota</taxon>
        <taxon>Pezizomycotina</taxon>
        <taxon>Leotiomycetes</taxon>
        <taxon>Helotiales</taxon>
        <taxon>Sclerotiniaceae</taxon>
        <taxon>Monilinia</taxon>
    </lineage>
</organism>
<dbReference type="Proteomes" id="UP000672032">
    <property type="component" value="Chromosome 1"/>
</dbReference>
<comment type="function">
    <text evidence="8">Component of the Mediator complex, a coactivator involved in the regulated transcription of nearly all RNA polymerase II-dependent genes. Mediator functions as a bridge to convey information from gene-specific regulatory proteins to the basal RNA polymerase II transcription machinery. Mediator is recruited to promoters by direct interactions with regulatory proteins and serves as a scaffold for the assembly of a functional preinitiation complex with RNA polymerase II and the general transcription factors.</text>
</comment>
<feature type="compositionally biased region" description="Low complexity" evidence="9">
    <location>
        <begin position="178"/>
        <end position="191"/>
    </location>
</feature>
<feature type="compositionally biased region" description="Polar residues" evidence="9">
    <location>
        <begin position="139"/>
        <end position="154"/>
    </location>
</feature>
<dbReference type="InterPro" id="IPR019258">
    <property type="entry name" value="Mediator_Med4"/>
</dbReference>
<evidence type="ECO:0000256" key="3">
    <source>
        <dbReference type="ARBA" id="ARBA00020629"/>
    </source>
</evidence>
<accession>A0A8A3NXD6</accession>
<evidence type="ECO:0000256" key="2">
    <source>
        <dbReference type="ARBA" id="ARBA00009626"/>
    </source>
</evidence>
<feature type="region of interest" description="Disordered" evidence="9">
    <location>
        <begin position="119"/>
        <end position="192"/>
    </location>
</feature>
<evidence type="ECO:0000256" key="6">
    <source>
        <dbReference type="ARBA" id="ARBA00023242"/>
    </source>
</evidence>
<evidence type="ECO:0000256" key="9">
    <source>
        <dbReference type="SAM" id="MobiDB-lite"/>
    </source>
</evidence>
<keyword evidence="11" id="KW-1185">Reference proteome</keyword>
<evidence type="ECO:0000256" key="5">
    <source>
        <dbReference type="ARBA" id="ARBA00023163"/>
    </source>
</evidence>